<feature type="compositionally biased region" description="Polar residues" evidence="1">
    <location>
        <begin position="1"/>
        <end position="13"/>
    </location>
</feature>
<sequence length="154" mass="17245">MSSQTLQLNQASEPSPFEATPSRQSKANSDAKVRKPGRRSEAKIKKPGRKRGRKSTRKFSPDPDYTGHEPIPLTVKNDVEVDEKICPHDLDENLLGVVIAALDRVHGMSENRIDNTAHQNSLATRERLSLMSPEQFAEHVFNSAMAIFLNYTGY</sequence>
<evidence type="ECO:0000256" key="1">
    <source>
        <dbReference type="SAM" id="MobiDB-lite"/>
    </source>
</evidence>
<dbReference type="EMBL" id="CAJVPJ010003675">
    <property type="protein sequence ID" value="CAG8643413.1"/>
    <property type="molecule type" value="Genomic_DNA"/>
</dbReference>
<organism evidence="2 3">
    <name type="scientific">Paraglomus occultum</name>
    <dbReference type="NCBI Taxonomy" id="144539"/>
    <lineage>
        <taxon>Eukaryota</taxon>
        <taxon>Fungi</taxon>
        <taxon>Fungi incertae sedis</taxon>
        <taxon>Mucoromycota</taxon>
        <taxon>Glomeromycotina</taxon>
        <taxon>Glomeromycetes</taxon>
        <taxon>Paraglomerales</taxon>
        <taxon>Paraglomeraceae</taxon>
        <taxon>Paraglomus</taxon>
    </lineage>
</organism>
<name>A0A9N9DKL2_9GLOM</name>
<protein>
    <submittedName>
        <fullName evidence="2">3142_t:CDS:1</fullName>
    </submittedName>
</protein>
<evidence type="ECO:0000313" key="3">
    <source>
        <dbReference type="Proteomes" id="UP000789572"/>
    </source>
</evidence>
<accession>A0A9N9DKL2</accession>
<evidence type="ECO:0000313" key="2">
    <source>
        <dbReference type="EMBL" id="CAG8643413.1"/>
    </source>
</evidence>
<comment type="caution">
    <text evidence="2">The sequence shown here is derived from an EMBL/GenBank/DDBJ whole genome shotgun (WGS) entry which is preliminary data.</text>
</comment>
<feature type="compositionally biased region" description="Basic residues" evidence="1">
    <location>
        <begin position="45"/>
        <end position="57"/>
    </location>
</feature>
<keyword evidence="3" id="KW-1185">Reference proteome</keyword>
<dbReference type="Proteomes" id="UP000789572">
    <property type="component" value="Unassembled WGS sequence"/>
</dbReference>
<dbReference type="AlphaFoldDB" id="A0A9N9DKL2"/>
<gene>
    <name evidence="2" type="ORF">POCULU_LOCUS9546</name>
</gene>
<feature type="compositionally biased region" description="Basic and acidic residues" evidence="1">
    <location>
        <begin position="29"/>
        <end position="44"/>
    </location>
</feature>
<proteinExistence type="predicted"/>
<feature type="region of interest" description="Disordered" evidence="1">
    <location>
        <begin position="1"/>
        <end position="71"/>
    </location>
</feature>
<reference evidence="2" key="1">
    <citation type="submission" date="2021-06" db="EMBL/GenBank/DDBJ databases">
        <authorList>
            <person name="Kallberg Y."/>
            <person name="Tangrot J."/>
            <person name="Rosling A."/>
        </authorList>
    </citation>
    <scope>NUCLEOTIDE SEQUENCE</scope>
    <source>
        <strain evidence="2">IA702</strain>
    </source>
</reference>